<accession>A0ABR7E5B7</accession>
<protein>
    <recommendedName>
        <fullName evidence="3">Glycosyltransferase family 2 protein</fullName>
    </recommendedName>
</protein>
<reference evidence="1 2" key="1">
    <citation type="submission" date="2020-08" db="EMBL/GenBank/DDBJ databases">
        <title>Genome public.</title>
        <authorList>
            <person name="Liu C."/>
            <person name="Sun Q."/>
        </authorList>
    </citation>
    <scope>NUCLEOTIDE SEQUENCE [LARGE SCALE GENOMIC DNA]</scope>
    <source>
        <strain evidence="1 2">BX2</strain>
    </source>
</reference>
<name>A0ABR7E5B7_9BACT</name>
<gene>
    <name evidence="1" type="ORF">H8S77_18975</name>
</gene>
<sequence>MNADNFAKMDENYDDIHLDSYKIILFTRSMNPVLFDMSDSLLDIPFRHIPLKNTSAISYFYELLKYDPDYAINIDEDAFLLDRDALLRLLKFCIKNDIVNCGIPDGGLGSPRAFNPVVTNPFFNIFNIKEIKKAFTPEVLNELDFTEADFERLLPTSLLRSPYRYVKDAEPYYSFFLWMAKNLKTYYLDITLHKDGKSWVVKDPEGYPFLCHSWYSRCWGNELKQTKRIWHLYKWCVRSRGKQVRFLTTIFYMKARIRIILSGIVKKSSMLYGMYKWCISILNHGIK</sequence>
<evidence type="ECO:0000313" key="2">
    <source>
        <dbReference type="Proteomes" id="UP000644010"/>
    </source>
</evidence>
<keyword evidence="2" id="KW-1185">Reference proteome</keyword>
<organism evidence="1 2">
    <name type="scientific">Parabacteroides segnis</name>
    <dbReference type="NCBI Taxonomy" id="2763058"/>
    <lineage>
        <taxon>Bacteria</taxon>
        <taxon>Pseudomonadati</taxon>
        <taxon>Bacteroidota</taxon>
        <taxon>Bacteroidia</taxon>
        <taxon>Bacteroidales</taxon>
        <taxon>Tannerellaceae</taxon>
        <taxon>Parabacteroides</taxon>
    </lineage>
</organism>
<dbReference type="RefSeq" id="WP_186960728.1">
    <property type="nucleotide sequence ID" value="NZ_JACOOI010000024.1"/>
</dbReference>
<proteinExistence type="predicted"/>
<dbReference type="EMBL" id="JACOOI010000024">
    <property type="protein sequence ID" value="MBC5644965.1"/>
    <property type="molecule type" value="Genomic_DNA"/>
</dbReference>
<dbReference type="Proteomes" id="UP000644010">
    <property type="component" value="Unassembled WGS sequence"/>
</dbReference>
<evidence type="ECO:0008006" key="3">
    <source>
        <dbReference type="Google" id="ProtNLM"/>
    </source>
</evidence>
<comment type="caution">
    <text evidence="1">The sequence shown here is derived from an EMBL/GenBank/DDBJ whole genome shotgun (WGS) entry which is preliminary data.</text>
</comment>
<evidence type="ECO:0000313" key="1">
    <source>
        <dbReference type="EMBL" id="MBC5644965.1"/>
    </source>
</evidence>